<proteinExistence type="predicted"/>
<organism evidence="1 2">
    <name type="scientific">Pseudoalteromonas agarivorans DSM 14585</name>
    <dbReference type="NCBI Taxonomy" id="1312369"/>
    <lineage>
        <taxon>Bacteria</taxon>
        <taxon>Pseudomonadati</taxon>
        <taxon>Pseudomonadota</taxon>
        <taxon>Gammaproteobacteria</taxon>
        <taxon>Alteromonadales</taxon>
        <taxon>Pseudoalteromonadaceae</taxon>
        <taxon>Pseudoalteromonas</taxon>
    </lineage>
</organism>
<evidence type="ECO:0000313" key="1">
    <source>
        <dbReference type="EMBL" id="ATC82651.1"/>
    </source>
</evidence>
<keyword evidence="2" id="KW-1185">Reference proteome</keyword>
<accession>A0ACA8DXE0</accession>
<reference evidence="1" key="1">
    <citation type="submission" date="2015-03" db="EMBL/GenBank/DDBJ databases">
        <authorList>
            <person name="Xie B.-B."/>
            <person name="Rong J.-C."/>
            <person name="Qin Q.-L."/>
            <person name="Zhang Y.-Z."/>
        </authorList>
    </citation>
    <scope>NUCLEOTIDE SEQUENCE</scope>
    <source>
        <strain evidence="1">DSM 14585</strain>
    </source>
</reference>
<protein>
    <submittedName>
        <fullName evidence="1">Uncharacterized protein</fullName>
    </submittedName>
</protein>
<dbReference type="Proteomes" id="UP000217277">
    <property type="component" value="Chromosome I"/>
</dbReference>
<sequence length="66" mass="7512">MSETINKPIEFDNVTIFITEFLSKRNLEAPIAAALFTYHFSIGAYTGLTFLLCKQTINNATFNNKY</sequence>
<name>A0ACA8DXE0_9GAMM</name>
<evidence type="ECO:0000313" key="2">
    <source>
        <dbReference type="Proteomes" id="UP000217277"/>
    </source>
</evidence>
<dbReference type="EMBL" id="CP011011">
    <property type="protein sequence ID" value="ATC82651.1"/>
    <property type="molecule type" value="Genomic_DNA"/>
</dbReference>
<gene>
    <name evidence="1" type="ORF">PAGA_a2370</name>
</gene>